<dbReference type="CDD" id="cd00121">
    <property type="entry name" value="MATH"/>
    <property type="match status" value="2"/>
</dbReference>
<evidence type="ECO:0000259" key="1">
    <source>
        <dbReference type="PROSITE" id="PS50144"/>
    </source>
</evidence>
<dbReference type="SUPFAM" id="SSF49599">
    <property type="entry name" value="TRAF domain-like"/>
    <property type="match status" value="2"/>
</dbReference>
<feature type="domain" description="MATH" evidence="1">
    <location>
        <begin position="180"/>
        <end position="307"/>
    </location>
</feature>
<keyword evidence="3" id="KW-1185">Reference proteome</keyword>
<evidence type="ECO:0000313" key="2">
    <source>
        <dbReference type="EMBL" id="KAK6162247.1"/>
    </source>
</evidence>
<comment type="caution">
    <text evidence="2">The sequence shown here is derived from an EMBL/GenBank/DDBJ whole genome shotgun (WGS) entry which is preliminary data.</text>
</comment>
<name>A0ABR0XSR5_REHGL</name>
<dbReference type="PANTHER" id="PTHR46162:SF2">
    <property type="entry name" value="ANKYRIN REPEAT-CONTAINING PROTEIN-RELATED"/>
    <property type="match status" value="1"/>
</dbReference>
<dbReference type="PANTHER" id="PTHR46162">
    <property type="entry name" value="TRAF-LIKE FAMILY PROTEIN"/>
    <property type="match status" value="1"/>
</dbReference>
<sequence>MVRVPKAIEQQLRVSRSISDSPPNHYILKIQLFSQLTKNNIETYTSSNFEAGGYKWKLVLHPNGNKNKDITDHISLYLLMAEANSLGKGWEIRAFFRLFLLDQNRDSYLTLQDTSENGRRFHGMKLESGYDKFMPLTTFKDPANGYLVNDTCVFGAEVYVCREKLTGKGESLSMIKDPISYKNTWRIDNFSGLTEDCVDSKPFIAADRKWKIQLYPWGKGSGVDSYVSLYLTLAEPENLLPASKIYAEFTLRILDQVNRNHYFGTANYWFSASNSTCGWPRFVSRAYFNMSTAGLLLKNICLVEAEVKVHGVANAL</sequence>
<evidence type="ECO:0000313" key="3">
    <source>
        <dbReference type="Proteomes" id="UP001318860"/>
    </source>
</evidence>
<dbReference type="Gene3D" id="2.60.210.10">
    <property type="entry name" value="Apoptosis, Tumor Necrosis Factor Receptor Associated Protein 2, Chain A"/>
    <property type="match status" value="2"/>
</dbReference>
<protein>
    <recommendedName>
        <fullName evidence="1">MATH domain-containing protein</fullName>
    </recommendedName>
</protein>
<accession>A0ABR0XSR5</accession>
<dbReference type="SMART" id="SM00061">
    <property type="entry name" value="MATH"/>
    <property type="match status" value="2"/>
</dbReference>
<dbReference type="InterPro" id="IPR008974">
    <property type="entry name" value="TRAF-like"/>
</dbReference>
<organism evidence="2 3">
    <name type="scientific">Rehmannia glutinosa</name>
    <name type="common">Chinese foxglove</name>
    <dbReference type="NCBI Taxonomy" id="99300"/>
    <lineage>
        <taxon>Eukaryota</taxon>
        <taxon>Viridiplantae</taxon>
        <taxon>Streptophyta</taxon>
        <taxon>Embryophyta</taxon>
        <taxon>Tracheophyta</taxon>
        <taxon>Spermatophyta</taxon>
        <taxon>Magnoliopsida</taxon>
        <taxon>eudicotyledons</taxon>
        <taxon>Gunneridae</taxon>
        <taxon>Pentapetalae</taxon>
        <taxon>asterids</taxon>
        <taxon>lamiids</taxon>
        <taxon>Lamiales</taxon>
        <taxon>Orobanchaceae</taxon>
        <taxon>Rehmannieae</taxon>
        <taxon>Rehmannia</taxon>
    </lineage>
</organism>
<gene>
    <name evidence="2" type="ORF">DH2020_002088</name>
</gene>
<proteinExistence type="predicted"/>
<dbReference type="Proteomes" id="UP001318860">
    <property type="component" value="Unassembled WGS sequence"/>
</dbReference>
<feature type="domain" description="MATH" evidence="1">
    <location>
        <begin position="23"/>
        <end position="158"/>
    </location>
</feature>
<dbReference type="Pfam" id="PF22486">
    <property type="entry name" value="MATH_2"/>
    <property type="match status" value="2"/>
</dbReference>
<reference evidence="2 3" key="1">
    <citation type="journal article" date="2021" name="Comput. Struct. Biotechnol. J.">
        <title>De novo genome assembly of the potent medicinal plant Rehmannia glutinosa using nanopore technology.</title>
        <authorList>
            <person name="Ma L."/>
            <person name="Dong C."/>
            <person name="Song C."/>
            <person name="Wang X."/>
            <person name="Zheng X."/>
            <person name="Niu Y."/>
            <person name="Chen S."/>
            <person name="Feng W."/>
        </authorList>
    </citation>
    <scope>NUCLEOTIDE SEQUENCE [LARGE SCALE GENOMIC DNA]</scope>
    <source>
        <strain evidence="2">DH-2019</strain>
    </source>
</reference>
<dbReference type="InterPro" id="IPR002083">
    <property type="entry name" value="MATH/TRAF_dom"/>
</dbReference>
<dbReference type="PROSITE" id="PS50144">
    <property type="entry name" value="MATH"/>
    <property type="match status" value="2"/>
</dbReference>
<dbReference type="EMBL" id="JABTTQ020000002">
    <property type="protein sequence ID" value="KAK6162247.1"/>
    <property type="molecule type" value="Genomic_DNA"/>
</dbReference>